<accession>A0ABR7R0I0</accession>
<evidence type="ECO:0000256" key="4">
    <source>
        <dbReference type="ARBA" id="ARBA00023143"/>
    </source>
</evidence>
<keyword evidence="8" id="KW-0282">Flagellum</keyword>
<dbReference type="InterPro" id="IPR019776">
    <property type="entry name" value="Flagellar_basal_body_rod_CS"/>
</dbReference>
<evidence type="ECO:0000256" key="1">
    <source>
        <dbReference type="ARBA" id="ARBA00004117"/>
    </source>
</evidence>
<feature type="domain" description="Flagellar basal body rod protein N-terminal" evidence="7">
    <location>
        <begin position="11"/>
        <end position="39"/>
    </location>
</feature>
<evidence type="ECO:0000256" key="6">
    <source>
        <dbReference type="PIRNR" id="PIRNR002889"/>
    </source>
</evidence>
<dbReference type="PROSITE" id="PS00588">
    <property type="entry name" value="FLAGELLA_BB_ROD"/>
    <property type="match status" value="1"/>
</dbReference>
<organism evidence="8 9">
    <name type="scientific">Frischella japonica</name>
    <dbReference type="NCBI Taxonomy" id="2741544"/>
    <lineage>
        <taxon>Bacteria</taxon>
        <taxon>Pseudomonadati</taxon>
        <taxon>Pseudomonadota</taxon>
        <taxon>Gammaproteobacteria</taxon>
        <taxon>Orbales</taxon>
        <taxon>Orbaceae</taxon>
        <taxon>Frischella</taxon>
    </lineage>
</organism>
<comment type="subcellular location">
    <subcellularLocation>
        <location evidence="1 6">Bacterial flagellum basal body</location>
    </subcellularLocation>
</comment>
<keyword evidence="9" id="KW-1185">Reference proteome</keyword>
<evidence type="ECO:0000256" key="2">
    <source>
        <dbReference type="ARBA" id="ARBA00009677"/>
    </source>
</evidence>
<comment type="subunit">
    <text evidence="6">The basal body constitutes a major portion of the flagellar organelle and consists of a number of rings mounted on a central rod.</text>
</comment>
<dbReference type="NCBIfam" id="TIGR01396">
    <property type="entry name" value="FlgB"/>
    <property type="match status" value="1"/>
</dbReference>
<comment type="function">
    <text evidence="5 6">Structural component of flagellum, the bacterial motility apparatus. Part of the rod structure of flagellar basal body.</text>
</comment>
<dbReference type="InterPro" id="IPR006300">
    <property type="entry name" value="FlgB"/>
</dbReference>
<dbReference type="EMBL" id="JABURY010000021">
    <property type="protein sequence ID" value="MBC9131978.1"/>
    <property type="molecule type" value="Genomic_DNA"/>
</dbReference>
<proteinExistence type="inferred from homology"/>
<dbReference type="Proteomes" id="UP000651208">
    <property type="component" value="Unassembled WGS sequence"/>
</dbReference>
<dbReference type="InterPro" id="IPR001444">
    <property type="entry name" value="Flag_bb_rod_N"/>
</dbReference>
<keyword evidence="4 6" id="KW-0975">Bacterial flagellum</keyword>
<comment type="similarity">
    <text evidence="2 6">Belongs to the flagella basal body rod proteins family.</text>
</comment>
<evidence type="ECO:0000259" key="7">
    <source>
        <dbReference type="Pfam" id="PF00460"/>
    </source>
</evidence>
<dbReference type="RefSeq" id="WP_187756406.1">
    <property type="nucleotide sequence ID" value="NZ_JABURY010000021.1"/>
</dbReference>
<protein>
    <recommendedName>
        <fullName evidence="3 6">Flagellar basal body rod protein FlgB</fullName>
    </recommendedName>
</protein>
<dbReference type="PANTHER" id="PTHR30435">
    <property type="entry name" value="FLAGELLAR PROTEIN"/>
    <property type="match status" value="1"/>
</dbReference>
<name>A0ABR7R0I0_9GAMM</name>
<evidence type="ECO:0000313" key="9">
    <source>
        <dbReference type="Proteomes" id="UP000651208"/>
    </source>
</evidence>
<gene>
    <name evidence="8" type="primary">flgB</name>
    <name evidence="8" type="ORF">FcAc13_11775</name>
</gene>
<dbReference type="Pfam" id="PF00460">
    <property type="entry name" value="Flg_bb_rod"/>
    <property type="match status" value="1"/>
</dbReference>
<reference evidence="8 9" key="1">
    <citation type="submission" date="2020-06" db="EMBL/GenBank/DDBJ databases">
        <title>Frischella cerana isolated from Apis cerana gut homogenate.</title>
        <authorList>
            <person name="Wolter L.A."/>
            <person name="Suenami S."/>
            <person name="Miyazaki R."/>
        </authorList>
    </citation>
    <scope>NUCLEOTIDE SEQUENCE [LARGE SCALE GENOMIC DNA]</scope>
    <source>
        <strain evidence="8 9">Ac13</strain>
    </source>
</reference>
<evidence type="ECO:0000313" key="8">
    <source>
        <dbReference type="EMBL" id="MBC9131978.1"/>
    </source>
</evidence>
<keyword evidence="8" id="KW-0966">Cell projection</keyword>
<keyword evidence="8" id="KW-0969">Cilium</keyword>
<evidence type="ECO:0000256" key="3">
    <source>
        <dbReference type="ARBA" id="ARBA00014376"/>
    </source>
</evidence>
<sequence>MLDKLDTMIGFHRQALNLRAQRQQILAANIANSDTPNYQARDIDFRVELTKAIEQHQVKRQTAIGLHVTSPQHIQVNLPQQFSPDALYRIPFQDSADGNTVDMDLERMAFMDNSVHYQGSLTFLGEQFKSLMSVLQQG</sequence>
<dbReference type="PIRSF" id="PIRSF002889">
    <property type="entry name" value="Rod_FlgB"/>
    <property type="match status" value="1"/>
</dbReference>
<comment type="caution">
    <text evidence="8">The sequence shown here is derived from an EMBL/GenBank/DDBJ whole genome shotgun (WGS) entry which is preliminary data.</text>
</comment>
<evidence type="ECO:0000256" key="5">
    <source>
        <dbReference type="ARBA" id="ARBA00024934"/>
    </source>
</evidence>
<dbReference type="PANTHER" id="PTHR30435:SF12">
    <property type="entry name" value="FLAGELLAR BASAL BODY ROD PROTEIN FLGB"/>
    <property type="match status" value="1"/>
</dbReference>